<dbReference type="AlphaFoldDB" id="A0A3B6BY25"/>
<evidence type="ECO:0000256" key="7">
    <source>
        <dbReference type="SAM" id="SignalP"/>
    </source>
</evidence>
<dbReference type="CDD" id="cd02877">
    <property type="entry name" value="GH18_hevamine_XipI_class_III"/>
    <property type="match status" value="1"/>
</dbReference>
<dbReference type="Gramene" id="TraesPARA_EIv1.0_0610800.1">
    <property type="protein sequence ID" value="TraesPARA_EIv1.0_0610800.1.CDS1"/>
    <property type="gene ID" value="TraesPARA_EIv1.0_0610800"/>
</dbReference>
<dbReference type="Gramene" id="TraesJUL2B03G00839500.1">
    <property type="protein sequence ID" value="TraesJUL2B03G00839500.1.CDS1"/>
    <property type="gene ID" value="TraesJUL2B03G00839500"/>
</dbReference>
<dbReference type="GO" id="GO:0050832">
    <property type="term" value="P:defense response to fungus"/>
    <property type="evidence" value="ECO:0000318"/>
    <property type="project" value="GO_Central"/>
</dbReference>
<dbReference type="STRING" id="4565.A0A3B6BY25"/>
<feature type="domain" description="GH18" evidence="8">
    <location>
        <begin position="29"/>
        <end position="301"/>
    </location>
</feature>
<dbReference type="OMA" id="ATVRCMF"/>
<dbReference type="OrthoDB" id="6020543at2759"/>
<evidence type="ECO:0000313" key="10">
    <source>
        <dbReference type="Proteomes" id="UP000019116"/>
    </source>
</evidence>
<evidence type="ECO:0000256" key="2">
    <source>
        <dbReference type="ARBA" id="ARBA00022525"/>
    </source>
</evidence>
<dbReference type="InterPro" id="IPR050542">
    <property type="entry name" value="Glycosyl_Hydrlase18_Chitinase"/>
</dbReference>
<dbReference type="PANTHER" id="PTHR45708:SF4">
    <property type="entry name" value="XYLANASE INHIBITOR PROTEIN 1"/>
    <property type="match status" value="1"/>
</dbReference>
<evidence type="ECO:0000256" key="6">
    <source>
        <dbReference type="ARBA" id="ARBA00061481"/>
    </source>
</evidence>
<dbReference type="InterPro" id="IPR001223">
    <property type="entry name" value="Glyco_hydro18_cat"/>
</dbReference>
<evidence type="ECO:0000256" key="4">
    <source>
        <dbReference type="ARBA" id="ARBA00022821"/>
    </source>
</evidence>
<dbReference type="Proteomes" id="UP000019116">
    <property type="component" value="Chromosome 2B"/>
</dbReference>
<dbReference type="Gramene" id="TraesNOR2B03G00845340.1">
    <property type="protein sequence ID" value="TraesNOR2B03G00845340.1.CDS1"/>
    <property type="gene ID" value="TraesNOR2B03G00845340"/>
</dbReference>
<proteinExistence type="inferred from homology"/>
<dbReference type="PaxDb" id="4565-Traes_2BS_259A3D91A.1"/>
<evidence type="ECO:0000256" key="1">
    <source>
        <dbReference type="ARBA" id="ARBA00004613"/>
    </source>
</evidence>
<comment type="similarity">
    <text evidence="6">Belongs to the glycosyl hydrolase 18 family. Xylanase inhibitor subfamily.</text>
</comment>
<dbReference type="Gene3D" id="3.20.20.80">
    <property type="entry name" value="Glycosidases"/>
    <property type="match status" value="1"/>
</dbReference>
<keyword evidence="10" id="KW-1185">Reference proteome</keyword>
<dbReference type="Gramene" id="TraesCS2B02G053200.1">
    <property type="protein sequence ID" value="TraesCS2B02G053200.1.cds1"/>
    <property type="gene ID" value="TraesCS2B02G053200"/>
</dbReference>
<dbReference type="SMR" id="A0A3B6BY25"/>
<gene>
    <name evidence="9" type="primary">LOC123040132</name>
</gene>
<dbReference type="InterPro" id="IPR017853">
    <property type="entry name" value="GH"/>
</dbReference>
<dbReference type="PANTHER" id="PTHR45708">
    <property type="entry name" value="ENDOCHITINASE"/>
    <property type="match status" value="1"/>
</dbReference>
<dbReference type="GO" id="GO:0005975">
    <property type="term" value="P:carbohydrate metabolic process"/>
    <property type="evidence" value="ECO:0007669"/>
    <property type="project" value="InterPro"/>
</dbReference>
<accession>A0A3B6BY25</accession>
<dbReference type="InterPro" id="IPR045321">
    <property type="entry name" value="Cts1-like"/>
</dbReference>
<feature type="chain" id="PRO_5043171864" description="GH18 domain-containing protein" evidence="7">
    <location>
        <begin position="27"/>
        <end position="301"/>
    </location>
</feature>
<dbReference type="Gramene" id="TraesCS2B03G0114200.1">
    <property type="protein sequence ID" value="TraesCS2B03G0114200.1.CDS1"/>
    <property type="gene ID" value="TraesCS2B03G0114200"/>
</dbReference>
<reference evidence="9" key="2">
    <citation type="submission" date="2018-10" db="UniProtKB">
        <authorList>
            <consortium name="EnsemblPlants"/>
        </authorList>
    </citation>
    <scope>IDENTIFICATION</scope>
</reference>
<keyword evidence="3 7" id="KW-0732">Signal</keyword>
<dbReference type="GO" id="GO:0004857">
    <property type="term" value="F:enzyme inhibitor activity"/>
    <property type="evidence" value="ECO:0000318"/>
    <property type="project" value="GO_Central"/>
</dbReference>
<feature type="signal peptide" evidence="7">
    <location>
        <begin position="1"/>
        <end position="26"/>
    </location>
</feature>
<dbReference type="Gramene" id="TraesARI2B03G00844140.1">
    <property type="protein sequence ID" value="TraesARI2B03G00844140.1.CDS1"/>
    <property type="gene ID" value="TraesARI2B03G00844140"/>
</dbReference>
<keyword evidence="2" id="KW-0964">Secreted</keyword>
<reference evidence="9" key="1">
    <citation type="submission" date="2018-08" db="EMBL/GenBank/DDBJ databases">
        <authorList>
            <person name="Rossello M."/>
        </authorList>
    </citation>
    <scope>NUCLEOTIDE SEQUENCE [LARGE SCALE GENOMIC DNA]</scope>
    <source>
        <strain evidence="9">cv. Chinese Spring</strain>
    </source>
</reference>
<evidence type="ECO:0000313" key="9">
    <source>
        <dbReference type="EnsemblPlants" id="TraesCS2B02G053200.1.cds1"/>
    </source>
</evidence>
<organism evidence="9">
    <name type="scientific">Triticum aestivum</name>
    <name type="common">Wheat</name>
    <dbReference type="NCBI Taxonomy" id="4565"/>
    <lineage>
        <taxon>Eukaryota</taxon>
        <taxon>Viridiplantae</taxon>
        <taxon>Streptophyta</taxon>
        <taxon>Embryophyta</taxon>
        <taxon>Tracheophyta</taxon>
        <taxon>Spermatophyta</taxon>
        <taxon>Magnoliopsida</taxon>
        <taxon>Liliopsida</taxon>
        <taxon>Poales</taxon>
        <taxon>Poaceae</taxon>
        <taxon>BOP clade</taxon>
        <taxon>Pooideae</taxon>
        <taxon>Triticodae</taxon>
        <taxon>Triticeae</taxon>
        <taxon>Triticinae</taxon>
        <taxon>Triticum</taxon>
    </lineage>
</organism>
<dbReference type="GeneID" id="123040132"/>
<comment type="subcellular location">
    <subcellularLocation>
        <location evidence="1">Secreted</location>
    </subcellularLocation>
</comment>
<evidence type="ECO:0000259" key="8">
    <source>
        <dbReference type="PROSITE" id="PS51910"/>
    </source>
</evidence>
<dbReference type="EnsemblPlants" id="TraesCS2B02G053200.1">
    <property type="protein sequence ID" value="TraesCS2B02G053200.1.cds1"/>
    <property type="gene ID" value="TraesCS2B02G053200"/>
</dbReference>
<evidence type="ECO:0000256" key="5">
    <source>
        <dbReference type="ARBA" id="ARBA00023157"/>
    </source>
</evidence>
<sequence length="301" mass="33104">MAFRRPSCVILGALLAVSFLAATAAAGDHGLTVFWGRNKDEGSLGEACDTGIYNTVIISFYSVFGHGKYWGDLSGHPLYGIGADIKHCRGKGIVVLLSIGGGGTQYSLPSSQSAADVADNLWNAHLGGGRRGVFRPFGDAVVDGIDFFIDQGAPDHYDELARRLSGYNRYYRGAPGVRLTATARCVYPDWHVQRALDTGLFERIHVRFYGEDRCSYNHVYKDGVMAQWSKWTARYPRSKVYIGLPAANVPGRNDKVGLPSMNYDLMPSVKQAANYGGVMLWDRYYDKQTGYGRDLYNGGIN</sequence>
<dbReference type="Gramene" id="TraesMAC2B03G00832320.1">
    <property type="protein sequence ID" value="TraesMAC2B03G00832320.1.CDS1"/>
    <property type="gene ID" value="TraesMAC2B03G00832320"/>
</dbReference>
<dbReference type="SUPFAM" id="SSF51445">
    <property type="entry name" value="(Trans)glycosidases"/>
    <property type="match status" value="1"/>
</dbReference>
<keyword evidence="4" id="KW-0611">Plant defense</keyword>
<dbReference type="Gramene" id="TraesLDM2B03G00836550.1">
    <property type="protein sequence ID" value="TraesLDM2B03G00836550.1.CDS1"/>
    <property type="gene ID" value="TraesLDM2B03G00836550"/>
</dbReference>
<protein>
    <recommendedName>
        <fullName evidence="8">GH18 domain-containing protein</fullName>
    </recommendedName>
</protein>
<dbReference type="Gramene" id="TraesCAD_scaffold_001804_01G000300.1">
    <property type="protein sequence ID" value="TraesCAD_scaffold_001804_01G000300.1"/>
    <property type="gene ID" value="TraesCAD_scaffold_001804_01G000300"/>
</dbReference>
<dbReference type="Gramene" id="TraesSYM2B03G00844750.1">
    <property type="protein sequence ID" value="TraesSYM2B03G00844750.1.CDS1"/>
    <property type="gene ID" value="TraesSYM2B03G00844750"/>
</dbReference>
<dbReference type="Pfam" id="PF00704">
    <property type="entry name" value="Glyco_hydro_18"/>
    <property type="match status" value="1"/>
</dbReference>
<dbReference type="Gramene" id="TraesKAR2B01G0025500.1">
    <property type="protein sequence ID" value="cds.TraesKAR2B01G0025500.1"/>
    <property type="gene ID" value="TraesKAR2B01G0025500"/>
</dbReference>
<dbReference type="RefSeq" id="XP_044318996.1">
    <property type="nucleotide sequence ID" value="XM_044463061.1"/>
</dbReference>
<dbReference type="GO" id="GO:0005576">
    <property type="term" value="C:extracellular region"/>
    <property type="evidence" value="ECO:0000318"/>
    <property type="project" value="GO_Central"/>
</dbReference>
<dbReference type="Gramene" id="TraesJAG2B03G00834320.1">
    <property type="protein sequence ID" value="TraesJAG2B03G00834320.1.CDS1"/>
    <property type="gene ID" value="TraesJAG2B03G00834320"/>
</dbReference>
<keyword evidence="5" id="KW-1015">Disulfide bond</keyword>
<name>A0A3B6BY25_WHEAT</name>
<dbReference type="Gramene" id="TraesLAC2B03G00831110.1">
    <property type="protein sequence ID" value="TraesLAC2B03G00831110.1.CDS1"/>
    <property type="gene ID" value="TraesLAC2B03G00831110"/>
</dbReference>
<evidence type="ECO:0000256" key="3">
    <source>
        <dbReference type="ARBA" id="ARBA00022729"/>
    </source>
</evidence>
<dbReference type="PROSITE" id="PS51910">
    <property type="entry name" value="GH18_2"/>
    <property type="match status" value="1"/>
</dbReference>
<dbReference type="FunFam" id="3.20.20.80:FF:000044">
    <property type="entry name" value="Chitinase III C10701-rice"/>
    <property type="match status" value="1"/>
</dbReference>